<dbReference type="Gene3D" id="2.70.70.10">
    <property type="entry name" value="Glucose Permease (Domain IIA)"/>
    <property type="match status" value="1"/>
</dbReference>
<evidence type="ECO:0000313" key="16">
    <source>
        <dbReference type="Proteomes" id="UP000041770"/>
    </source>
</evidence>
<dbReference type="EMBL" id="QZRB01000017">
    <property type="protein sequence ID" value="MVD24162.1"/>
    <property type="molecule type" value="Genomic_DNA"/>
</dbReference>
<gene>
    <name evidence="15" type="ORF">D6U24_12430</name>
    <name evidence="14" type="ORF">ERS013200_01907</name>
</gene>
<comment type="subcellular location">
    <subcellularLocation>
        <location evidence="2">Cell envelope</location>
    </subcellularLocation>
</comment>
<dbReference type="GO" id="GO:0042834">
    <property type="term" value="F:peptidoglycan binding"/>
    <property type="evidence" value="ECO:0007669"/>
    <property type="project" value="InterPro"/>
</dbReference>
<dbReference type="RefSeq" id="WP_001883323.1">
    <property type="nucleotide sequence ID" value="NZ_AP018677.1"/>
</dbReference>
<dbReference type="CDD" id="cd12797">
    <property type="entry name" value="M23_peptidase"/>
    <property type="match status" value="1"/>
</dbReference>
<dbReference type="GO" id="GO:0030313">
    <property type="term" value="C:cell envelope"/>
    <property type="evidence" value="ECO:0007669"/>
    <property type="project" value="UniProtKB-SubCell"/>
</dbReference>
<sequence>MGQFRFLALIVAVLCFSVALFLPTADEPDQDSYSVPLNQSVNTSQPPSSEMVPSDIRLTPLPQPKRIHYMVKVGDTLSGIFAQLGVPYSILQKILSVDLDHLQLDMIQPGEELELMMDDMGQLSRLIYHMSIVEKAIYTRENDGSFSYDFQEISGEWREILFSGEINGSFSVSARRVGLTSSQVANITQVMKDKIDFSRSLRAGDRFDILVKQQYLGEHNTGNSEIKAISFKLAKGDVSAFLAEDGRFYDRAGNSLERAFNRYPVDKAYRQITSGFNPKRKHPVTGRVVPHNGTDFATPIGAPVYSTGDGKVIVVRKHPYAGNYLVIEHNSVYKTRYLHLDKILVKKGQLVKRGQKIALAGATGRLTGPHLHFEVLVRNRPVDAMKADLPIAKSLSSNQKTSFLARVSEFDHLVQANQQEVALDET</sequence>
<dbReference type="PANTHER" id="PTHR21666">
    <property type="entry name" value="PEPTIDASE-RELATED"/>
    <property type="match status" value="1"/>
</dbReference>
<keyword evidence="5 14" id="KW-0378">Hydrolase</keyword>
<dbReference type="InterPro" id="IPR050570">
    <property type="entry name" value="Cell_wall_metabolism_enzyme"/>
</dbReference>
<keyword evidence="10" id="KW-0732">Signal</keyword>
<dbReference type="OMA" id="AMKVPLP"/>
<dbReference type="EC" id="3.4.24.75" evidence="14"/>
<evidence type="ECO:0000259" key="11">
    <source>
        <dbReference type="Pfam" id="PF01551"/>
    </source>
</evidence>
<dbReference type="SMR" id="A0A0H6YEC5"/>
<keyword evidence="3" id="KW-0645">Protease</keyword>
<dbReference type="Gene3D" id="3.10.450.350">
    <property type="match status" value="2"/>
</dbReference>
<protein>
    <submittedName>
        <fullName evidence="14">Cell wall endopeptidase family M23/M37</fullName>
        <ecNumber evidence="14">3.4.24.75</ecNumber>
    </submittedName>
    <submittedName>
        <fullName evidence="15">Peptidase M23</fullName>
    </submittedName>
</protein>
<name>A0A0H6YEC5_VIBCL</name>
<feature type="chain" id="PRO_5015040169" evidence="10">
    <location>
        <begin position="22"/>
        <end position="426"/>
    </location>
</feature>
<feature type="domain" description="M23ase beta-sheet core" evidence="11">
    <location>
        <begin position="290"/>
        <end position="383"/>
    </location>
</feature>
<dbReference type="GO" id="GO:0046872">
    <property type="term" value="F:metal ion binding"/>
    <property type="evidence" value="ECO:0007669"/>
    <property type="project" value="UniProtKB-KW"/>
</dbReference>
<evidence type="ECO:0000256" key="3">
    <source>
        <dbReference type="ARBA" id="ARBA00022670"/>
    </source>
</evidence>
<dbReference type="GO" id="GO:0004222">
    <property type="term" value="F:metalloendopeptidase activity"/>
    <property type="evidence" value="ECO:0007669"/>
    <property type="project" value="TreeGrafter"/>
</dbReference>
<feature type="compositionally biased region" description="Polar residues" evidence="9">
    <location>
        <begin position="32"/>
        <end position="48"/>
    </location>
</feature>
<dbReference type="InterPro" id="IPR045834">
    <property type="entry name" value="Csd3_N2"/>
</dbReference>
<evidence type="ECO:0000313" key="17">
    <source>
        <dbReference type="Proteomes" id="UP000471242"/>
    </source>
</evidence>
<dbReference type="AlphaFoldDB" id="A0A0H6YEC5"/>
<feature type="domain" description="Csd3-like second N-terminal" evidence="13">
    <location>
        <begin position="155"/>
        <end position="278"/>
    </location>
</feature>
<keyword evidence="4" id="KW-0479">Metal-binding</keyword>
<keyword evidence="6" id="KW-0862">Zinc</keyword>
<dbReference type="Pfam" id="PF19425">
    <property type="entry name" value="Csd3_N2"/>
    <property type="match status" value="1"/>
</dbReference>
<evidence type="ECO:0000313" key="15">
    <source>
        <dbReference type="EMBL" id="MVD24162.1"/>
    </source>
</evidence>
<reference evidence="14 16" key="1">
    <citation type="submission" date="2015-07" db="EMBL/GenBank/DDBJ databases">
        <authorList>
            <consortium name="Pathogen Informatics"/>
        </authorList>
    </citation>
    <scope>NUCLEOTIDE SEQUENCE [LARGE SCALE GENOMIC DNA]</scope>
    <source>
        <strain evidence="14 16">A316</strain>
    </source>
</reference>
<dbReference type="InterPro" id="IPR011055">
    <property type="entry name" value="Dup_hybrid_motif"/>
</dbReference>
<organism evidence="14 16">
    <name type="scientific">Vibrio cholerae</name>
    <dbReference type="NCBI Taxonomy" id="666"/>
    <lineage>
        <taxon>Bacteria</taxon>
        <taxon>Pseudomonadati</taxon>
        <taxon>Pseudomonadota</taxon>
        <taxon>Gammaproteobacteria</taxon>
        <taxon>Vibrionales</taxon>
        <taxon>Vibrionaceae</taxon>
        <taxon>Vibrio</taxon>
    </lineage>
</organism>
<evidence type="ECO:0000313" key="14">
    <source>
        <dbReference type="EMBL" id="CSC64421.1"/>
    </source>
</evidence>
<feature type="signal peptide" evidence="10">
    <location>
        <begin position="1"/>
        <end position="21"/>
    </location>
</feature>
<dbReference type="Pfam" id="PF04225">
    <property type="entry name" value="LysM_OapA"/>
    <property type="match status" value="1"/>
</dbReference>
<evidence type="ECO:0000256" key="2">
    <source>
        <dbReference type="ARBA" id="ARBA00004196"/>
    </source>
</evidence>
<dbReference type="GO" id="GO:0006508">
    <property type="term" value="P:proteolysis"/>
    <property type="evidence" value="ECO:0007669"/>
    <property type="project" value="UniProtKB-KW"/>
</dbReference>
<keyword evidence="7" id="KW-0482">Metalloprotease</keyword>
<dbReference type="FunFam" id="2.70.70.10:FF:000002">
    <property type="entry name" value="Murein DD-endopeptidase MepM"/>
    <property type="match status" value="1"/>
</dbReference>
<evidence type="ECO:0000256" key="5">
    <source>
        <dbReference type="ARBA" id="ARBA00022801"/>
    </source>
</evidence>
<proteinExistence type="predicted"/>
<evidence type="ECO:0000259" key="13">
    <source>
        <dbReference type="Pfam" id="PF19425"/>
    </source>
</evidence>
<evidence type="ECO:0000256" key="9">
    <source>
        <dbReference type="SAM" id="MobiDB-lite"/>
    </source>
</evidence>
<dbReference type="EMBL" id="CWQY01000010">
    <property type="protein sequence ID" value="CSC64421.1"/>
    <property type="molecule type" value="Genomic_DNA"/>
</dbReference>
<dbReference type="PANTHER" id="PTHR21666:SF292">
    <property type="entry name" value="MUREIN DD-ENDOPEPTIDASE MEPM"/>
    <property type="match status" value="1"/>
</dbReference>
<feature type="region of interest" description="Disordered" evidence="9">
    <location>
        <begin position="32"/>
        <end position="55"/>
    </location>
</feature>
<evidence type="ECO:0000256" key="1">
    <source>
        <dbReference type="ARBA" id="ARBA00001947"/>
    </source>
</evidence>
<dbReference type="InterPro" id="IPR016047">
    <property type="entry name" value="M23ase_b-sheet_dom"/>
</dbReference>
<evidence type="ECO:0000256" key="7">
    <source>
        <dbReference type="ARBA" id="ARBA00023049"/>
    </source>
</evidence>
<evidence type="ECO:0000256" key="4">
    <source>
        <dbReference type="ARBA" id="ARBA00022723"/>
    </source>
</evidence>
<reference evidence="15 17" key="2">
    <citation type="submission" date="2018-09" db="EMBL/GenBank/DDBJ databases">
        <title>Genomic epidemiology reveals two lineages of Vibrio cholerae that can cause global cholera epidemics despite absence of cholera toxin gene.</title>
        <authorList>
            <person name="Wang H."/>
            <person name="Zen W."/>
            <person name="Yu H."/>
            <person name="Zhang W."/>
            <person name="Pan J."/>
            <person name="Yang C."/>
            <person name="Cui Y."/>
        </authorList>
    </citation>
    <scope>NUCLEOTIDE SEQUENCE [LARGE SCALE GENOMIC DNA]</scope>
    <source>
        <strain evidence="15 17">00-1_S85</strain>
    </source>
</reference>
<dbReference type="Proteomes" id="UP000471242">
    <property type="component" value="Unassembled WGS sequence"/>
</dbReference>
<dbReference type="InterPro" id="IPR007340">
    <property type="entry name" value="LysM_Opacity-associatedA"/>
</dbReference>
<comment type="cofactor">
    <cofactor evidence="1">
        <name>Zn(2+)</name>
        <dbReference type="ChEBI" id="CHEBI:29105"/>
    </cofactor>
</comment>
<evidence type="ECO:0000256" key="8">
    <source>
        <dbReference type="ARBA" id="ARBA00060568"/>
    </source>
</evidence>
<feature type="domain" description="Opacity-associated protein A LysM-like" evidence="12">
    <location>
        <begin position="68"/>
        <end position="148"/>
    </location>
</feature>
<evidence type="ECO:0000256" key="10">
    <source>
        <dbReference type="SAM" id="SignalP"/>
    </source>
</evidence>
<evidence type="ECO:0000259" key="12">
    <source>
        <dbReference type="Pfam" id="PF04225"/>
    </source>
</evidence>
<evidence type="ECO:0000256" key="6">
    <source>
        <dbReference type="ARBA" id="ARBA00022833"/>
    </source>
</evidence>
<dbReference type="Proteomes" id="UP000041770">
    <property type="component" value="Unassembled WGS sequence"/>
</dbReference>
<comment type="pathway">
    <text evidence="8">Cell wall degradation; peptidoglycan degradation.</text>
</comment>
<accession>A0A0H6YEC5</accession>
<dbReference type="SUPFAM" id="SSF51261">
    <property type="entry name" value="Duplicated hybrid motif"/>
    <property type="match status" value="1"/>
</dbReference>
<dbReference type="Pfam" id="PF01551">
    <property type="entry name" value="Peptidase_M23"/>
    <property type="match status" value="1"/>
</dbReference>